<dbReference type="RefSeq" id="WP_072908859.1">
    <property type="nucleotide sequence ID" value="NZ_FQZT01000007.1"/>
</dbReference>
<evidence type="ECO:0000313" key="10">
    <source>
        <dbReference type="EMBL" id="SHJ39309.1"/>
    </source>
</evidence>
<dbReference type="GO" id="GO:0000160">
    <property type="term" value="P:phosphorelay signal transduction system"/>
    <property type="evidence" value="ECO:0007669"/>
    <property type="project" value="UniProtKB-KW"/>
</dbReference>
<keyword evidence="3" id="KW-0067">ATP-binding</keyword>
<dbReference type="Gene3D" id="1.10.8.60">
    <property type="match status" value="1"/>
</dbReference>
<dbReference type="InterPro" id="IPR009057">
    <property type="entry name" value="Homeodomain-like_sf"/>
</dbReference>
<keyword evidence="6" id="KW-0804">Transcription</keyword>
<dbReference type="AlphaFoldDB" id="A0A1M6IY23"/>
<dbReference type="Pfam" id="PF00072">
    <property type="entry name" value="Response_reg"/>
    <property type="match status" value="1"/>
</dbReference>
<dbReference type="InterPro" id="IPR027417">
    <property type="entry name" value="P-loop_NTPase"/>
</dbReference>
<dbReference type="EMBL" id="FQZT01000007">
    <property type="protein sequence ID" value="SHJ39309.1"/>
    <property type="molecule type" value="Genomic_DNA"/>
</dbReference>
<dbReference type="Pfam" id="PF00158">
    <property type="entry name" value="Sigma54_activat"/>
    <property type="match status" value="1"/>
</dbReference>
<feature type="domain" description="Response regulatory" evidence="9">
    <location>
        <begin position="7"/>
        <end position="121"/>
    </location>
</feature>
<gene>
    <name evidence="10" type="ORF">SAMN02745165_02288</name>
</gene>
<feature type="domain" description="Sigma-54 factor interaction" evidence="8">
    <location>
        <begin position="147"/>
        <end position="376"/>
    </location>
</feature>
<evidence type="ECO:0000256" key="2">
    <source>
        <dbReference type="ARBA" id="ARBA00022741"/>
    </source>
</evidence>
<dbReference type="STRING" id="1122189.SAMN02745165_02288"/>
<dbReference type="Proteomes" id="UP000184171">
    <property type="component" value="Unassembled WGS sequence"/>
</dbReference>
<evidence type="ECO:0000256" key="6">
    <source>
        <dbReference type="ARBA" id="ARBA00023163"/>
    </source>
</evidence>
<dbReference type="Gene3D" id="1.10.10.60">
    <property type="entry name" value="Homeodomain-like"/>
    <property type="match status" value="1"/>
</dbReference>
<protein>
    <submittedName>
        <fullName evidence="10">Two-component system, NtrC family, C4-dicarboxylate transport response regulator DctD</fullName>
    </submittedName>
</protein>
<dbReference type="PROSITE" id="PS50110">
    <property type="entry name" value="RESPONSE_REGULATORY"/>
    <property type="match status" value="1"/>
</dbReference>
<dbReference type="GO" id="GO:0006355">
    <property type="term" value="P:regulation of DNA-templated transcription"/>
    <property type="evidence" value="ECO:0007669"/>
    <property type="project" value="InterPro"/>
</dbReference>
<dbReference type="Pfam" id="PF25601">
    <property type="entry name" value="AAA_lid_14"/>
    <property type="match status" value="1"/>
</dbReference>
<proteinExistence type="predicted"/>
<evidence type="ECO:0000256" key="3">
    <source>
        <dbReference type="ARBA" id="ARBA00022840"/>
    </source>
</evidence>
<dbReference type="FunFam" id="3.40.50.2300:FF:000018">
    <property type="entry name" value="DNA-binding transcriptional regulator NtrC"/>
    <property type="match status" value="1"/>
</dbReference>
<keyword evidence="5" id="KW-0805">Transcription regulation</keyword>
<accession>A0A1M6IY23</accession>
<dbReference type="GO" id="GO:0005524">
    <property type="term" value="F:ATP binding"/>
    <property type="evidence" value="ECO:0007669"/>
    <property type="project" value="UniProtKB-KW"/>
</dbReference>
<dbReference type="InterPro" id="IPR025944">
    <property type="entry name" value="Sigma_54_int_dom_CS"/>
</dbReference>
<dbReference type="SMART" id="SM00382">
    <property type="entry name" value="AAA"/>
    <property type="match status" value="1"/>
</dbReference>
<evidence type="ECO:0000256" key="7">
    <source>
        <dbReference type="PROSITE-ProRule" id="PRU00169"/>
    </source>
</evidence>
<evidence type="ECO:0000256" key="1">
    <source>
        <dbReference type="ARBA" id="ARBA00022553"/>
    </source>
</evidence>
<sequence>MTDSLGRVCLVDDDADLRAATAQWLELAGYQVDTYADAPSALARLDAGMEGVVVSDVRMPKMDGMEFLARVSALDRDLPLVLITAHGDVQMAVKAMRQGAYDFIEKPFEPEQLLEVLQRASEKRRLVMENRELRRRLSAGPAIEQHLIGNSPVMRRLQQEILDVADTKAPVLIVGETGTGKEVVAQCLHQFGKRKQGKFVPVHCGAIPENMVESELFGHERGAFTGADRRRIGRLEYAKGGSLFLDEIGTMPLAAQVKLLRALQEREIVRLGSNESLAIDVRLISATNRDLLAECAKKTFREDLYYRVNVIELKVPPLREREEDILLLFDYFSAQAAESYQRNLEPLPTGDVSLLLSHNWPGNVRELKNIAERFVLSSLPISERLATLIGGSSEAFQSPENSSLQEKLRHYERTLLEQSLARHKGEIQAVMEELQLPRRTLNEKMTRYDLDRKDFA</sequence>
<dbReference type="SUPFAM" id="SSF52172">
    <property type="entry name" value="CheY-like"/>
    <property type="match status" value="1"/>
</dbReference>
<keyword evidence="4" id="KW-0902">Two-component regulatory system</keyword>
<dbReference type="PANTHER" id="PTHR32071:SF57">
    <property type="entry name" value="C4-DICARBOXYLATE TRANSPORT TRANSCRIPTIONAL REGULATORY PROTEIN DCTD"/>
    <property type="match status" value="1"/>
</dbReference>
<dbReference type="InterPro" id="IPR001789">
    <property type="entry name" value="Sig_transdc_resp-reg_receiver"/>
</dbReference>
<keyword evidence="2" id="KW-0547">Nucleotide-binding</keyword>
<feature type="modified residue" description="4-aspartylphosphate" evidence="7">
    <location>
        <position position="56"/>
    </location>
</feature>
<dbReference type="PROSITE" id="PS00688">
    <property type="entry name" value="SIGMA54_INTERACT_3"/>
    <property type="match status" value="1"/>
</dbReference>
<evidence type="ECO:0000259" key="9">
    <source>
        <dbReference type="PROSITE" id="PS50110"/>
    </source>
</evidence>
<dbReference type="SUPFAM" id="SSF52540">
    <property type="entry name" value="P-loop containing nucleoside triphosphate hydrolases"/>
    <property type="match status" value="1"/>
</dbReference>
<dbReference type="SMART" id="SM00448">
    <property type="entry name" value="REC"/>
    <property type="match status" value="1"/>
</dbReference>
<evidence type="ECO:0000313" key="11">
    <source>
        <dbReference type="Proteomes" id="UP000184171"/>
    </source>
</evidence>
<dbReference type="InterPro" id="IPR002197">
    <property type="entry name" value="HTH_Fis"/>
</dbReference>
<dbReference type="GO" id="GO:0043565">
    <property type="term" value="F:sequence-specific DNA binding"/>
    <property type="evidence" value="ECO:0007669"/>
    <property type="project" value="InterPro"/>
</dbReference>
<dbReference type="Pfam" id="PF02954">
    <property type="entry name" value="HTH_8"/>
    <property type="match status" value="1"/>
</dbReference>
<dbReference type="PROSITE" id="PS50045">
    <property type="entry name" value="SIGMA54_INTERACT_4"/>
    <property type="match status" value="1"/>
</dbReference>
<dbReference type="Gene3D" id="3.40.50.2300">
    <property type="match status" value="1"/>
</dbReference>
<dbReference type="CDD" id="cd00009">
    <property type="entry name" value="AAA"/>
    <property type="match status" value="1"/>
</dbReference>
<dbReference type="SUPFAM" id="SSF46689">
    <property type="entry name" value="Homeodomain-like"/>
    <property type="match status" value="1"/>
</dbReference>
<dbReference type="InterPro" id="IPR002078">
    <property type="entry name" value="Sigma_54_int"/>
</dbReference>
<dbReference type="InterPro" id="IPR011006">
    <property type="entry name" value="CheY-like_superfamily"/>
</dbReference>
<dbReference type="Gene3D" id="3.40.50.300">
    <property type="entry name" value="P-loop containing nucleotide triphosphate hydrolases"/>
    <property type="match status" value="1"/>
</dbReference>
<dbReference type="PROSITE" id="PS00675">
    <property type="entry name" value="SIGMA54_INTERACT_1"/>
    <property type="match status" value="1"/>
</dbReference>
<organism evidence="10 11">
    <name type="scientific">Malonomonas rubra DSM 5091</name>
    <dbReference type="NCBI Taxonomy" id="1122189"/>
    <lineage>
        <taxon>Bacteria</taxon>
        <taxon>Pseudomonadati</taxon>
        <taxon>Thermodesulfobacteriota</taxon>
        <taxon>Desulfuromonadia</taxon>
        <taxon>Desulfuromonadales</taxon>
        <taxon>Geopsychrobacteraceae</taxon>
        <taxon>Malonomonas</taxon>
    </lineage>
</organism>
<dbReference type="InterPro" id="IPR003593">
    <property type="entry name" value="AAA+_ATPase"/>
</dbReference>
<evidence type="ECO:0000256" key="4">
    <source>
        <dbReference type="ARBA" id="ARBA00023012"/>
    </source>
</evidence>
<evidence type="ECO:0000259" key="8">
    <source>
        <dbReference type="PROSITE" id="PS50045"/>
    </source>
</evidence>
<keyword evidence="1 7" id="KW-0597">Phosphoprotein</keyword>
<dbReference type="OrthoDB" id="9814761at2"/>
<reference evidence="10 11" key="1">
    <citation type="submission" date="2016-11" db="EMBL/GenBank/DDBJ databases">
        <authorList>
            <person name="Jaros S."/>
            <person name="Januszkiewicz K."/>
            <person name="Wedrychowicz H."/>
        </authorList>
    </citation>
    <scope>NUCLEOTIDE SEQUENCE [LARGE SCALE GENOMIC DNA]</scope>
    <source>
        <strain evidence="10 11">DSM 5091</strain>
    </source>
</reference>
<dbReference type="CDD" id="cd17549">
    <property type="entry name" value="REC_DctD-like"/>
    <property type="match status" value="1"/>
</dbReference>
<dbReference type="FunFam" id="3.40.50.300:FF:000006">
    <property type="entry name" value="DNA-binding transcriptional regulator NtrC"/>
    <property type="match status" value="1"/>
</dbReference>
<name>A0A1M6IY23_MALRU</name>
<dbReference type="InterPro" id="IPR025662">
    <property type="entry name" value="Sigma_54_int_dom_ATP-bd_1"/>
</dbReference>
<evidence type="ECO:0000256" key="5">
    <source>
        <dbReference type="ARBA" id="ARBA00023015"/>
    </source>
</evidence>
<dbReference type="PANTHER" id="PTHR32071">
    <property type="entry name" value="TRANSCRIPTIONAL REGULATORY PROTEIN"/>
    <property type="match status" value="1"/>
</dbReference>
<keyword evidence="11" id="KW-1185">Reference proteome</keyword>
<dbReference type="InterPro" id="IPR058031">
    <property type="entry name" value="AAA_lid_NorR"/>
</dbReference>